<evidence type="ECO:0000256" key="1">
    <source>
        <dbReference type="SAM" id="Phobius"/>
    </source>
</evidence>
<dbReference type="Proteomes" id="UP000694844">
    <property type="component" value="Chromosome 7"/>
</dbReference>
<keyword evidence="1" id="KW-0472">Membrane</keyword>
<name>A0A8B8AW97_CRAVI</name>
<dbReference type="KEGG" id="cvn:111105452"/>
<keyword evidence="1" id="KW-1133">Transmembrane helix</keyword>
<accession>A0A8B8AW97</accession>
<dbReference type="PANTHER" id="PTHR31389:SF4">
    <property type="entry name" value="LD39211P"/>
    <property type="match status" value="1"/>
</dbReference>
<feature type="transmembrane region" description="Helical" evidence="1">
    <location>
        <begin position="40"/>
        <end position="59"/>
    </location>
</feature>
<gene>
    <name evidence="3" type="primary">LOC111105452</name>
</gene>
<dbReference type="RefSeq" id="XP_022295460.1">
    <property type="nucleotide sequence ID" value="XM_022439752.1"/>
</dbReference>
<keyword evidence="1" id="KW-0812">Transmembrane</keyword>
<sequence length="393" mass="46331">MCLPFLINQFQQFMMGTWGPRRIMQYLFQQFIKKICGRKMICIVIFVAFVGTFLVYLSICCEFSIEEEIGILQNETSLFCANEFILDVNVKRNENRKYLQECKGIRRRFRSSLKYNMNYINNYKFNISSELMNQLKLDTEGIEYLSAKTGTATKTPTFVTALSDNHYEEFMGFLRMVNTLKRNNYSDLYLIVYNIGLSVKNKEAIQEKCNCSVRNFPFEIFPPHVRHLRGFTWKPIIIQLVLRESDFVMWMDTSIRLKHLDPYFKKAKSYGIQLLQGSGSISVRTHQRLFETLNEKQCMFNYPEIQAGLIIITRSCLTLTYIMRPWVSCALQYGCMDIPNAEKYYDCTNEWKLSSCHRSDQSVLGIILTRLFNQRRHQFIIEQDFGNVCRDCP</sequence>
<dbReference type="OrthoDB" id="5954868at2759"/>
<dbReference type="AlphaFoldDB" id="A0A8B8AW97"/>
<proteinExistence type="predicted"/>
<evidence type="ECO:0000313" key="3">
    <source>
        <dbReference type="RefSeq" id="XP_022295460.1"/>
    </source>
</evidence>
<reference evidence="3" key="1">
    <citation type="submission" date="2025-08" db="UniProtKB">
        <authorList>
            <consortium name="RefSeq"/>
        </authorList>
    </citation>
    <scope>IDENTIFICATION</scope>
    <source>
        <tissue evidence="3">Whole sample</tissue>
    </source>
</reference>
<dbReference type="GeneID" id="111105452"/>
<keyword evidence="2" id="KW-1185">Reference proteome</keyword>
<evidence type="ECO:0000313" key="2">
    <source>
        <dbReference type="Proteomes" id="UP000694844"/>
    </source>
</evidence>
<dbReference type="Pfam" id="PF07801">
    <property type="entry name" value="DUF1647"/>
    <property type="match status" value="1"/>
</dbReference>
<organism evidence="2 3">
    <name type="scientific">Crassostrea virginica</name>
    <name type="common">Eastern oyster</name>
    <dbReference type="NCBI Taxonomy" id="6565"/>
    <lineage>
        <taxon>Eukaryota</taxon>
        <taxon>Metazoa</taxon>
        <taxon>Spiralia</taxon>
        <taxon>Lophotrochozoa</taxon>
        <taxon>Mollusca</taxon>
        <taxon>Bivalvia</taxon>
        <taxon>Autobranchia</taxon>
        <taxon>Pteriomorphia</taxon>
        <taxon>Ostreida</taxon>
        <taxon>Ostreoidea</taxon>
        <taxon>Ostreidae</taxon>
        <taxon>Crassostrea</taxon>
    </lineage>
</organism>
<dbReference type="InterPro" id="IPR012444">
    <property type="entry name" value="DUF1647"/>
</dbReference>
<dbReference type="PANTHER" id="PTHR31389">
    <property type="entry name" value="LD39211P"/>
    <property type="match status" value="1"/>
</dbReference>
<protein>
    <submittedName>
        <fullName evidence="3">Uncharacterized protein LOC111105452</fullName>
    </submittedName>
</protein>